<dbReference type="PANTHER" id="PTHR34598:SF3">
    <property type="entry name" value="OXIDOREDUCTASE AN1597"/>
    <property type="match status" value="1"/>
</dbReference>
<keyword evidence="1" id="KW-0560">Oxidoreductase</keyword>
<dbReference type="AlphaFoldDB" id="A0A4Z1P8Q2"/>
<dbReference type="EMBL" id="SNSC02000015">
    <property type="protein sequence ID" value="TID17725.1"/>
    <property type="molecule type" value="Genomic_DNA"/>
</dbReference>
<dbReference type="InterPro" id="IPR044053">
    <property type="entry name" value="AsaB-like"/>
</dbReference>
<dbReference type="PANTHER" id="PTHR34598">
    <property type="entry name" value="BLL6449 PROTEIN"/>
    <property type="match status" value="1"/>
</dbReference>
<evidence type="ECO:0000256" key="3">
    <source>
        <dbReference type="SAM" id="MobiDB-lite"/>
    </source>
</evidence>
<comment type="similarity">
    <text evidence="2">Belongs to the asaB hydroxylase/desaturase family.</text>
</comment>
<dbReference type="STRING" id="86259.A0A4Z1P8Q2"/>
<name>A0A4Z1P8Q2_9PEZI</name>
<proteinExistence type="inferred from homology"/>
<evidence type="ECO:0000256" key="2">
    <source>
        <dbReference type="ARBA" id="ARBA00023604"/>
    </source>
</evidence>
<evidence type="ECO:0000313" key="5">
    <source>
        <dbReference type="Proteomes" id="UP000298493"/>
    </source>
</evidence>
<dbReference type="GO" id="GO:0016491">
    <property type="term" value="F:oxidoreductase activity"/>
    <property type="evidence" value="ECO:0007669"/>
    <property type="project" value="UniProtKB-KW"/>
</dbReference>
<sequence length="364" mass="40980">MATTTLSQQPISLNDTPVEPLSSNGALKPRDVEAVFYYIKKNATAEELAGDKSLGASPHTWGAVGTQIVHKTQDVADRGSDFTLTKHGFTYVKHASAFKEEDYADQEKILKEYRPETEALVKKVTGASKVKVFNHMTRTSKGQVPTPTDSYKQDHGQVYRVHVDQNTPTVEALVHQYYPEEAEELLKKRVQVVNVWRPISTVLRDPLGVADLHSQSPDDVAAIHVYMPDGTIATTINGCRENPNHKFYYKYKQQPDEPVLFLQFDNQMGQHCFGRCAHSAFKDPEFEALPARRSIECRTLVFYDEPVPTETEDTIPGGQDKAEEIYNDDFPLERQGPGTMQVKPSRHTGVQEAKKRSIYRKIAA</sequence>
<dbReference type="Proteomes" id="UP000298493">
    <property type="component" value="Unassembled WGS sequence"/>
</dbReference>
<organism evidence="4 5">
    <name type="scientific">Venturia nashicola</name>
    <dbReference type="NCBI Taxonomy" id="86259"/>
    <lineage>
        <taxon>Eukaryota</taxon>
        <taxon>Fungi</taxon>
        <taxon>Dikarya</taxon>
        <taxon>Ascomycota</taxon>
        <taxon>Pezizomycotina</taxon>
        <taxon>Dothideomycetes</taxon>
        <taxon>Pleosporomycetidae</taxon>
        <taxon>Venturiales</taxon>
        <taxon>Venturiaceae</taxon>
        <taxon>Venturia</taxon>
    </lineage>
</organism>
<comment type="caution">
    <text evidence="4">The sequence shown here is derived from an EMBL/GenBank/DDBJ whole genome shotgun (WGS) entry which is preliminary data.</text>
</comment>
<protein>
    <submittedName>
        <fullName evidence="4">Uncharacterized protein</fullName>
    </submittedName>
</protein>
<reference evidence="4 5" key="1">
    <citation type="submission" date="2019-04" db="EMBL/GenBank/DDBJ databases">
        <title>High contiguity whole genome sequence and gene annotation resource for two Venturia nashicola isolates.</title>
        <authorList>
            <person name="Prokchorchik M."/>
            <person name="Won K."/>
            <person name="Lee Y."/>
            <person name="Choi E.D."/>
            <person name="Segonzac C."/>
            <person name="Sohn K.H."/>
        </authorList>
    </citation>
    <scope>NUCLEOTIDE SEQUENCE [LARGE SCALE GENOMIC DNA]</scope>
    <source>
        <strain evidence="4 5">PRI2</strain>
    </source>
</reference>
<evidence type="ECO:0000256" key="1">
    <source>
        <dbReference type="ARBA" id="ARBA00023002"/>
    </source>
</evidence>
<feature type="region of interest" description="Disordered" evidence="3">
    <location>
        <begin position="1"/>
        <end position="25"/>
    </location>
</feature>
<gene>
    <name evidence="4" type="ORF">E6O75_ATG10370</name>
</gene>
<evidence type="ECO:0000313" key="4">
    <source>
        <dbReference type="EMBL" id="TID17725.1"/>
    </source>
</evidence>
<keyword evidence="5" id="KW-1185">Reference proteome</keyword>
<feature type="region of interest" description="Disordered" evidence="3">
    <location>
        <begin position="336"/>
        <end position="356"/>
    </location>
</feature>
<dbReference type="NCBIfam" id="NF041278">
    <property type="entry name" value="CmcJ_NvfI_EfuI"/>
    <property type="match status" value="1"/>
</dbReference>
<accession>A0A4Z1P8Q2</accession>